<dbReference type="PIRSF" id="PIRSF015601">
    <property type="entry name" value="MTase_slr0722"/>
    <property type="match status" value="1"/>
</dbReference>
<dbReference type="GO" id="GO:0070042">
    <property type="term" value="F:rRNA (uridine-N3-)-methyltransferase activity"/>
    <property type="evidence" value="ECO:0007669"/>
    <property type="project" value="TreeGrafter"/>
</dbReference>
<dbReference type="SUPFAM" id="SSF88697">
    <property type="entry name" value="PUA domain-like"/>
    <property type="match status" value="1"/>
</dbReference>
<dbReference type="SUPFAM" id="SSF75217">
    <property type="entry name" value="alpha/beta knot"/>
    <property type="match status" value="1"/>
</dbReference>
<dbReference type="PATRIC" id="fig|796940.3.peg.1417"/>
<dbReference type="AlphaFoldDB" id="G9XDR5"/>
<keyword evidence="7 12" id="KW-0489">Methyltransferase</keyword>
<evidence type="ECO:0000256" key="4">
    <source>
        <dbReference type="ARBA" id="ARBA00013673"/>
    </source>
</evidence>
<evidence type="ECO:0000256" key="6">
    <source>
        <dbReference type="ARBA" id="ARBA00022552"/>
    </source>
</evidence>
<evidence type="ECO:0000256" key="12">
    <source>
        <dbReference type="PIRNR" id="PIRNR015601"/>
    </source>
</evidence>
<evidence type="ECO:0000256" key="11">
    <source>
        <dbReference type="ARBA" id="ARBA00047944"/>
    </source>
</evidence>
<evidence type="ECO:0000313" key="16">
    <source>
        <dbReference type="Proteomes" id="UP000003379"/>
    </source>
</evidence>
<protein>
    <recommendedName>
        <fullName evidence="4 12">Ribosomal RNA small subunit methyltransferase E</fullName>
        <ecNumber evidence="3 12">2.1.1.193</ecNumber>
    </recommendedName>
</protein>
<dbReference type="RefSeq" id="WP_009529787.1">
    <property type="nucleotide sequence ID" value="NZ_JH414620.1"/>
</dbReference>
<dbReference type="Pfam" id="PF04452">
    <property type="entry name" value="Methyltrans_RNA"/>
    <property type="match status" value="1"/>
</dbReference>
<keyword evidence="9 12" id="KW-0949">S-adenosyl-L-methionine</keyword>
<dbReference type="HOGENOM" id="CLU_067442_3_0_9"/>
<evidence type="ECO:0000256" key="5">
    <source>
        <dbReference type="ARBA" id="ARBA00022490"/>
    </source>
</evidence>
<dbReference type="EC" id="2.1.1.193" evidence="3 12"/>
<evidence type="ECO:0000256" key="8">
    <source>
        <dbReference type="ARBA" id="ARBA00022679"/>
    </source>
</evidence>
<dbReference type="Gene3D" id="3.40.1280.10">
    <property type="match status" value="1"/>
</dbReference>
<dbReference type="GO" id="GO:0070475">
    <property type="term" value="P:rRNA base methylation"/>
    <property type="evidence" value="ECO:0007669"/>
    <property type="project" value="TreeGrafter"/>
</dbReference>
<comment type="catalytic activity">
    <reaction evidence="11 12">
        <text>uridine(1498) in 16S rRNA + S-adenosyl-L-methionine = N(3)-methyluridine(1498) in 16S rRNA + S-adenosyl-L-homocysteine + H(+)</text>
        <dbReference type="Rhea" id="RHEA:42920"/>
        <dbReference type="Rhea" id="RHEA-COMP:10283"/>
        <dbReference type="Rhea" id="RHEA-COMP:10284"/>
        <dbReference type="ChEBI" id="CHEBI:15378"/>
        <dbReference type="ChEBI" id="CHEBI:57856"/>
        <dbReference type="ChEBI" id="CHEBI:59789"/>
        <dbReference type="ChEBI" id="CHEBI:65315"/>
        <dbReference type="ChEBI" id="CHEBI:74502"/>
        <dbReference type="EC" id="2.1.1.193"/>
    </reaction>
</comment>
<evidence type="ECO:0000259" key="14">
    <source>
        <dbReference type="Pfam" id="PF20260"/>
    </source>
</evidence>
<dbReference type="InterPro" id="IPR006700">
    <property type="entry name" value="RsmE"/>
</dbReference>
<dbReference type="InterPro" id="IPR015947">
    <property type="entry name" value="PUA-like_sf"/>
</dbReference>
<comment type="function">
    <text evidence="10 12">Specifically methylates the N3 position of the uracil ring of uridine 1498 (m3U1498) in 16S rRNA. Acts on the fully assembled 30S ribosomal subunit.</text>
</comment>
<comment type="caution">
    <text evidence="15">The sequence shown here is derived from an EMBL/GenBank/DDBJ whole genome shotgun (WGS) entry which is preliminary data.</text>
</comment>
<comment type="similarity">
    <text evidence="2 12">Belongs to the RNA methyltransferase RsmE family.</text>
</comment>
<keyword evidence="5 12" id="KW-0963">Cytoplasm</keyword>
<proteinExistence type="inferred from homology"/>
<evidence type="ECO:0000256" key="2">
    <source>
        <dbReference type="ARBA" id="ARBA00005528"/>
    </source>
</evidence>
<accession>G9XDR5</accession>
<reference evidence="15 16" key="1">
    <citation type="submission" date="2011-08" db="EMBL/GenBank/DDBJ databases">
        <title>The Genome Sequence of Eubacteriaceae bacterium CM5.</title>
        <authorList>
            <consortium name="The Broad Institute Genome Sequencing Platform"/>
            <person name="Earl A."/>
            <person name="Ward D."/>
            <person name="Feldgarden M."/>
            <person name="Gevers D."/>
            <person name="Sizova M."/>
            <person name="Hazen A."/>
            <person name="Epstein S."/>
            <person name="Young S.K."/>
            <person name="Zeng Q."/>
            <person name="Gargeya S."/>
            <person name="Fitzgerald M."/>
            <person name="Haas B."/>
            <person name="Abouelleil A."/>
            <person name="Alvarado L."/>
            <person name="Arachchi H.M."/>
            <person name="Berlin A."/>
            <person name="Brown A."/>
            <person name="Chapman S.B."/>
            <person name="Chen Z."/>
            <person name="Dunbar C."/>
            <person name="Freedman E."/>
            <person name="Gearin G."/>
            <person name="Gellesch M."/>
            <person name="Goldberg J."/>
            <person name="Griggs A."/>
            <person name="Gujja S."/>
            <person name="Heiman D."/>
            <person name="Howarth C."/>
            <person name="Larson L."/>
            <person name="Lui A."/>
            <person name="MacDonald P.J.P."/>
            <person name="Montmayeur A."/>
            <person name="Murphy C."/>
            <person name="Neiman D."/>
            <person name="Pearson M."/>
            <person name="Priest M."/>
            <person name="Roberts A."/>
            <person name="Saif S."/>
            <person name="Shea T."/>
            <person name="Shenoy N."/>
            <person name="Sisk P."/>
            <person name="Stolte C."/>
            <person name="Sykes S."/>
            <person name="Wortman J."/>
            <person name="Nusbaum C."/>
            <person name="Birren B."/>
        </authorList>
    </citation>
    <scope>NUCLEOTIDE SEQUENCE [LARGE SCALE GENOMIC DNA]</scope>
    <source>
        <strain evidence="15 16">CM5</strain>
    </source>
</reference>
<dbReference type="InterPro" id="IPR029028">
    <property type="entry name" value="Alpha/beta_knot_MTases"/>
</dbReference>
<dbReference type="EMBL" id="AFZG01000036">
    <property type="protein sequence ID" value="EHL18886.1"/>
    <property type="molecule type" value="Genomic_DNA"/>
</dbReference>
<comment type="subcellular location">
    <subcellularLocation>
        <location evidence="1 12">Cytoplasm</location>
    </subcellularLocation>
</comment>
<evidence type="ECO:0000256" key="9">
    <source>
        <dbReference type="ARBA" id="ARBA00022691"/>
    </source>
</evidence>
<name>G9XDR5_9FIRM</name>
<dbReference type="InterPro" id="IPR029026">
    <property type="entry name" value="tRNA_m1G_MTases_N"/>
</dbReference>
<dbReference type="PANTHER" id="PTHR30027:SF3">
    <property type="entry name" value="16S RRNA (URACIL(1498)-N(3))-METHYLTRANSFERASE"/>
    <property type="match status" value="1"/>
</dbReference>
<dbReference type="STRING" id="796937.HMPREF9630_00954"/>
<dbReference type="GO" id="GO:0005737">
    <property type="term" value="C:cytoplasm"/>
    <property type="evidence" value="ECO:0007669"/>
    <property type="project" value="UniProtKB-SubCell"/>
</dbReference>
<keyword evidence="6 12" id="KW-0698">rRNA processing</keyword>
<dbReference type="PANTHER" id="PTHR30027">
    <property type="entry name" value="RIBOSOMAL RNA SMALL SUBUNIT METHYLTRANSFERASE E"/>
    <property type="match status" value="1"/>
</dbReference>
<organism evidence="15 16">
    <name type="scientific">Peptoanaerobacter stomatis</name>
    <dbReference type="NCBI Taxonomy" id="796937"/>
    <lineage>
        <taxon>Bacteria</taxon>
        <taxon>Bacillati</taxon>
        <taxon>Bacillota</taxon>
        <taxon>Clostridia</taxon>
        <taxon>Peptostreptococcales</taxon>
        <taxon>Filifactoraceae</taxon>
        <taxon>Peptoanaerobacter</taxon>
    </lineage>
</organism>
<dbReference type="Proteomes" id="UP000003379">
    <property type="component" value="Unassembled WGS sequence"/>
</dbReference>
<evidence type="ECO:0000256" key="3">
    <source>
        <dbReference type="ARBA" id="ARBA00012328"/>
    </source>
</evidence>
<dbReference type="InterPro" id="IPR046887">
    <property type="entry name" value="RsmE_PUA-like"/>
</dbReference>
<sequence>MNRFFINETADEINNITDTEDIKHIQKVLRLKKDDEIEIVDLNAKEYIMKIKDIKKDKIELVNFKEITAKREADIRITLYQGIPKNPKMEYICQKLTEVGVQKIVPVKMERCVSTDINDNKISRLQKIIQEASKQSKRLIIPQITPPITFDKLIGELKQNDRNILFYEDEKKKNIKDFLENNKDIKTLGIIIGPEGGISQEELGILKDYTDVLTLGNTILRTETAGLVATSILIYEYENIIK</sequence>
<evidence type="ECO:0000256" key="10">
    <source>
        <dbReference type="ARBA" id="ARBA00025699"/>
    </source>
</evidence>
<evidence type="ECO:0000259" key="13">
    <source>
        <dbReference type="Pfam" id="PF04452"/>
    </source>
</evidence>
<dbReference type="Pfam" id="PF20260">
    <property type="entry name" value="PUA_4"/>
    <property type="match status" value="1"/>
</dbReference>
<dbReference type="InterPro" id="IPR046886">
    <property type="entry name" value="RsmE_MTase_dom"/>
</dbReference>
<evidence type="ECO:0000313" key="15">
    <source>
        <dbReference type="EMBL" id="EHL18886.1"/>
    </source>
</evidence>
<gene>
    <name evidence="15" type="ORF">HMPREF9628_01938</name>
</gene>
<feature type="domain" description="Ribosomal RNA small subunit methyltransferase E PUA-like" evidence="14">
    <location>
        <begin position="16"/>
        <end position="61"/>
    </location>
</feature>
<keyword evidence="8 12" id="KW-0808">Transferase</keyword>
<evidence type="ECO:0000256" key="7">
    <source>
        <dbReference type="ARBA" id="ARBA00022603"/>
    </source>
</evidence>
<dbReference type="CDD" id="cd18084">
    <property type="entry name" value="RsmE-like"/>
    <property type="match status" value="1"/>
</dbReference>
<dbReference type="NCBIfam" id="TIGR00046">
    <property type="entry name" value="RsmE family RNA methyltransferase"/>
    <property type="match status" value="1"/>
</dbReference>
<evidence type="ECO:0000256" key="1">
    <source>
        <dbReference type="ARBA" id="ARBA00004496"/>
    </source>
</evidence>
<feature type="domain" description="Ribosomal RNA small subunit methyltransferase E methyltransferase" evidence="13">
    <location>
        <begin position="72"/>
        <end position="233"/>
    </location>
</feature>